<reference evidence="2 3" key="1">
    <citation type="submission" date="2017-07" db="EMBL/GenBank/DDBJ databases">
        <title>Amycolatopsis antarcticus sp. nov., isolated from the surface of an Antarcticus brown macroalga.</title>
        <authorList>
            <person name="Wang J."/>
            <person name="Leiva S."/>
            <person name="Huang J."/>
            <person name="Huang Y."/>
        </authorList>
    </citation>
    <scope>NUCLEOTIDE SEQUENCE [LARGE SCALE GENOMIC DNA]</scope>
    <source>
        <strain evidence="2 3">AU-G6</strain>
    </source>
</reference>
<sequence>MGASPPAVMTDWLVRRATAADAAEMARVHTEGWRAAYRGLLPERHLHGLRAVDRVESMADRASRPDPEAVFVAVRPDGGTGLGAVAVVLPVRSAGDRHPVLPTGELASLYADPAALGTGAGFAVHRAGLDHLSRCGFRYAVLWVLRGNARARTFYEARGWRPDGAGRQDMIGGFAAEEIRYAIALSPAAGS</sequence>
<keyword evidence="3" id="KW-1185">Reference proteome</keyword>
<accession>A0A263D284</accession>
<organism evidence="2 3">
    <name type="scientific">Amycolatopsis antarctica</name>
    <dbReference type="NCBI Taxonomy" id="1854586"/>
    <lineage>
        <taxon>Bacteria</taxon>
        <taxon>Bacillati</taxon>
        <taxon>Actinomycetota</taxon>
        <taxon>Actinomycetes</taxon>
        <taxon>Pseudonocardiales</taxon>
        <taxon>Pseudonocardiaceae</taxon>
        <taxon>Amycolatopsis</taxon>
    </lineage>
</organism>
<dbReference type="PROSITE" id="PS51186">
    <property type="entry name" value="GNAT"/>
    <property type="match status" value="1"/>
</dbReference>
<dbReference type="EMBL" id="NKYE01000009">
    <property type="protein sequence ID" value="OZM72188.1"/>
    <property type="molecule type" value="Genomic_DNA"/>
</dbReference>
<dbReference type="Gene3D" id="3.40.630.30">
    <property type="match status" value="1"/>
</dbReference>
<evidence type="ECO:0000259" key="1">
    <source>
        <dbReference type="PROSITE" id="PS51186"/>
    </source>
</evidence>
<gene>
    <name evidence="2" type="ORF">CFN78_16815</name>
</gene>
<dbReference type="InterPro" id="IPR016181">
    <property type="entry name" value="Acyl_CoA_acyltransferase"/>
</dbReference>
<evidence type="ECO:0000313" key="2">
    <source>
        <dbReference type="EMBL" id="OZM72188.1"/>
    </source>
</evidence>
<dbReference type="AlphaFoldDB" id="A0A263D284"/>
<dbReference type="InterPro" id="IPR000182">
    <property type="entry name" value="GNAT_dom"/>
</dbReference>
<evidence type="ECO:0000313" key="3">
    <source>
        <dbReference type="Proteomes" id="UP000242444"/>
    </source>
</evidence>
<dbReference type="SUPFAM" id="SSF55729">
    <property type="entry name" value="Acyl-CoA N-acyltransferases (Nat)"/>
    <property type="match status" value="1"/>
</dbReference>
<dbReference type="GO" id="GO:0016747">
    <property type="term" value="F:acyltransferase activity, transferring groups other than amino-acyl groups"/>
    <property type="evidence" value="ECO:0007669"/>
    <property type="project" value="InterPro"/>
</dbReference>
<dbReference type="InParanoid" id="A0A263D284"/>
<feature type="domain" description="N-acetyltransferase" evidence="1">
    <location>
        <begin position="12"/>
        <end position="186"/>
    </location>
</feature>
<comment type="caution">
    <text evidence="2">The sequence shown here is derived from an EMBL/GenBank/DDBJ whole genome shotgun (WGS) entry which is preliminary data.</text>
</comment>
<keyword evidence="2" id="KW-0808">Transferase</keyword>
<dbReference type="Proteomes" id="UP000242444">
    <property type="component" value="Unassembled WGS sequence"/>
</dbReference>
<dbReference type="Pfam" id="PF00583">
    <property type="entry name" value="Acetyltransf_1"/>
    <property type="match status" value="1"/>
</dbReference>
<proteinExistence type="predicted"/>
<name>A0A263D284_9PSEU</name>
<protein>
    <submittedName>
        <fullName evidence="2">GNAT family N-acetyltransferase</fullName>
    </submittedName>
</protein>